<evidence type="ECO:0000256" key="2">
    <source>
        <dbReference type="ARBA" id="ARBA00022723"/>
    </source>
</evidence>
<name>A0A0D2FTF1_9EURO</name>
<keyword evidence="2" id="KW-0479">Metal-binding</keyword>
<evidence type="ECO:0000256" key="4">
    <source>
        <dbReference type="ARBA" id="ARBA00023125"/>
    </source>
</evidence>
<dbReference type="InterPro" id="IPR001138">
    <property type="entry name" value="Zn2Cys6_DnaBD"/>
</dbReference>
<dbReference type="HOGENOM" id="CLU_004083_7_2_1"/>
<dbReference type="GO" id="GO:0003677">
    <property type="term" value="F:DNA binding"/>
    <property type="evidence" value="ECO:0007669"/>
    <property type="project" value="UniProtKB-KW"/>
</dbReference>
<dbReference type="PANTHER" id="PTHR31001">
    <property type="entry name" value="UNCHARACTERIZED TRANSCRIPTIONAL REGULATORY PROTEIN"/>
    <property type="match status" value="1"/>
</dbReference>
<evidence type="ECO:0000256" key="3">
    <source>
        <dbReference type="ARBA" id="ARBA00023015"/>
    </source>
</evidence>
<protein>
    <recommendedName>
        <fullName evidence="8">Zn(2)-C6 fungal-type domain-containing protein</fullName>
    </recommendedName>
</protein>
<evidence type="ECO:0000256" key="5">
    <source>
        <dbReference type="ARBA" id="ARBA00023163"/>
    </source>
</evidence>
<evidence type="ECO:0000256" key="7">
    <source>
        <dbReference type="SAM" id="MobiDB-lite"/>
    </source>
</evidence>
<dbReference type="CDD" id="cd00067">
    <property type="entry name" value="GAL4"/>
    <property type="match status" value="1"/>
</dbReference>
<dbReference type="PROSITE" id="PS50048">
    <property type="entry name" value="ZN2_CY6_FUNGAL_2"/>
    <property type="match status" value="1"/>
</dbReference>
<feature type="region of interest" description="Disordered" evidence="7">
    <location>
        <begin position="124"/>
        <end position="153"/>
    </location>
</feature>
<organism evidence="9 10">
    <name type="scientific">Phialophora macrospora</name>
    <dbReference type="NCBI Taxonomy" id="1851006"/>
    <lineage>
        <taxon>Eukaryota</taxon>
        <taxon>Fungi</taxon>
        <taxon>Dikarya</taxon>
        <taxon>Ascomycota</taxon>
        <taxon>Pezizomycotina</taxon>
        <taxon>Eurotiomycetes</taxon>
        <taxon>Chaetothyriomycetidae</taxon>
        <taxon>Chaetothyriales</taxon>
        <taxon>Herpotrichiellaceae</taxon>
        <taxon>Phialophora</taxon>
    </lineage>
</organism>
<dbReference type="SMART" id="SM00906">
    <property type="entry name" value="Fungal_trans"/>
    <property type="match status" value="1"/>
</dbReference>
<dbReference type="InterPro" id="IPR050613">
    <property type="entry name" value="Sec_Metabolite_Reg"/>
</dbReference>
<keyword evidence="3" id="KW-0805">Transcription regulation</keyword>
<dbReference type="PANTHER" id="PTHR31001:SF50">
    <property type="entry name" value="ZN(II)2CYS6 TRANSCRIPTION FACTOR (EUROFUNG)"/>
    <property type="match status" value="1"/>
</dbReference>
<dbReference type="Pfam" id="PF04082">
    <property type="entry name" value="Fungal_trans"/>
    <property type="match status" value="1"/>
</dbReference>
<feature type="compositionally biased region" description="Polar residues" evidence="7">
    <location>
        <begin position="1"/>
        <end position="13"/>
    </location>
</feature>
<evidence type="ECO:0000313" key="10">
    <source>
        <dbReference type="Proteomes" id="UP000054266"/>
    </source>
</evidence>
<feature type="region of interest" description="Disordered" evidence="7">
    <location>
        <begin position="1"/>
        <end position="46"/>
    </location>
</feature>
<dbReference type="GO" id="GO:0008270">
    <property type="term" value="F:zinc ion binding"/>
    <property type="evidence" value="ECO:0007669"/>
    <property type="project" value="InterPro"/>
</dbReference>
<keyword evidence="6" id="KW-0539">Nucleus</keyword>
<dbReference type="PROSITE" id="PS00463">
    <property type="entry name" value="ZN2_CY6_FUNGAL_1"/>
    <property type="match status" value="1"/>
</dbReference>
<dbReference type="AlphaFoldDB" id="A0A0D2FTF1"/>
<dbReference type="Pfam" id="PF00172">
    <property type="entry name" value="Zn_clus"/>
    <property type="match status" value="1"/>
</dbReference>
<evidence type="ECO:0000256" key="1">
    <source>
        <dbReference type="ARBA" id="ARBA00004123"/>
    </source>
</evidence>
<dbReference type="GO" id="GO:0005634">
    <property type="term" value="C:nucleus"/>
    <property type="evidence" value="ECO:0007669"/>
    <property type="project" value="UniProtKB-SubCell"/>
</dbReference>
<dbReference type="InterPro" id="IPR007219">
    <property type="entry name" value="XnlR_reg_dom"/>
</dbReference>
<keyword evidence="4" id="KW-0238">DNA-binding</keyword>
<keyword evidence="5" id="KW-0804">Transcription</keyword>
<comment type="subcellular location">
    <subcellularLocation>
        <location evidence="1">Nucleus</location>
    </subcellularLocation>
</comment>
<evidence type="ECO:0000259" key="8">
    <source>
        <dbReference type="PROSITE" id="PS50048"/>
    </source>
</evidence>
<sequence>MSQPVEEGAQTNLEPGKTESEGRSAGVSSETQNGTATNLPAPRLNPRSCVTCRRRKVRCNKENPCANCVRAGIECVFPGPGRAPRKSRKPPDAELLARLRRLEGVVHSLGAQVDENGVISPTLTGSGDIRARFGDAQAGDSPTSDRSDSKRQSIDKNLGRLVINEDRSRYVSNAFWTNMSDEIAEMRDLLDPSSTDDGDESQSPETDRQSNHQAFLFGYASIMHDLRELHPTPSQIFILWEVFKENVDPIVRILHRPTAKTILMNAASSLDRVSKPAEALLFSIYFGAVVSLTPEQCQQLLDEDKPSLLKKYRFATEQALARADFLNSSSLMCLQALSFFLIFVRHCDDTRLVWALGGLAIHLAQALGIHRDGTHFGLNPFDTEMRRRLWWQISLLDNRSAEDHGVDPTFTEEFYDTKIPLNLNDDDIYPGMKEYPKERVGATEMTFCLIRYEISIFSRRFNFTAPGHRPLKDQEMSLEEKDRLIDECHRRLEEKYLQHCDMNMPIYWVAATVARLILAKMWLIVHHPLAHSVIDGESSLSPEVRDRVFITSVEVIEFSQLLEKNENTAKWGWLFRTYMQWQSVAFALSELCTRPPGPDVDRAWKAIESVYDERTRNSKYQKGMLWKPLRHLMAKAKARRAAQQGQGAQFQQTPDMAFTDLPNPTPMERFMQDYPVNTGTHAMGAFGMGSAHPYSGGMALDPRARESLGATSGKTMSEGPNPVSQETPSSVGVMWTPEQVPLWNNESSFLNFGWSPSVGDFGVRGDAYQRYFAHVQEEWF</sequence>
<accession>A0A0D2FTF1</accession>
<dbReference type="InterPro" id="IPR036864">
    <property type="entry name" value="Zn2-C6_fun-type_DNA-bd_sf"/>
</dbReference>
<dbReference type="GO" id="GO:0006351">
    <property type="term" value="P:DNA-templated transcription"/>
    <property type="evidence" value="ECO:0007669"/>
    <property type="project" value="InterPro"/>
</dbReference>
<dbReference type="STRING" id="5601.A0A0D2FTF1"/>
<feature type="region of interest" description="Disordered" evidence="7">
    <location>
        <begin position="709"/>
        <end position="730"/>
    </location>
</feature>
<dbReference type="GO" id="GO:0000981">
    <property type="term" value="F:DNA-binding transcription factor activity, RNA polymerase II-specific"/>
    <property type="evidence" value="ECO:0007669"/>
    <property type="project" value="InterPro"/>
</dbReference>
<feature type="domain" description="Zn(2)-C6 fungal-type" evidence="8">
    <location>
        <begin position="48"/>
        <end position="77"/>
    </location>
</feature>
<dbReference type="SMART" id="SM00066">
    <property type="entry name" value="GAL4"/>
    <property type="match status" value="1"/>
</dbReference>
<evidence type="ECO:0000313" key="9">
    <source>
        <dbReference type="EMBL" id="KIW69800.1"/>
    </source>
</evidence>
<dbReference type="CDD" id="cd12148">
    <property type="entry name" value="fungal_TF_MHR"/>
    <property type="match status" value="1"/>
</dbReference>
<keyword evidence="10" id="KW-1185">Reference proteome</keyword>
<feature type="compositionally biased region" description="Basic and acidic residues" evidence="7">
    <location>
        <begin position="143"/>
        <end position="153"/>
    </location>
</feature>
<feature type="region of interest" description="Disordered" evidence="7">
    <location>
        <begin position="189"/>
        <end position="210"/>
    </location>
</feature>
<dbReference type="SUPFAM" id="SSF57701">
    <property type="entry name" value="Zn2/Cys6 DNA-binding domain"/>
    <property type="match status" value="1"/>
</dbReference>
<dbReference type="EMBL" id="KN846957">
    <property type="protein sequence ID" value="KIW69800.1"/>
    <property type="molecule type" value="Genomic_DNA"/>
</dbReference>
<gene>
    <name evidence="9" type="ORF">PV04_02129</name>
</gene>
<feature type="compositionally biased region" description="Polar residues" evidence="7">
    <location>
        <begin position="26"/>
        <end position="38"/>
    </location>
</feature>
<reference evidence="9 10" key="1">
    <citation type="submission" date="2015-01" db="EMBL/GenBank/DDBJ databases">
        <title>The Genome Sequence of Capronia semiimmersa CBS27337.</title>
        <authorList>
            <consortium name="The Broad Institute Genomics Platform"/>
            <person name="Cuomo C."/>
            <person name="de Hoog S."/>
            <person name="Gorbushina A."/>
            <person name="Stielow B."/>
            <person name="Teixiera M."/>
            <person name="Abouelleil A."/>
            <person name="Chapman S.B."/>
            <person name="Priest M."/>
            <person name="Young S.K."/>
            <person name="Wortman J."/>
            <person name="Nusbaum C."/>
            <person name="Birren B."/>
        </authorList>
    </citation>
    <scope>NUCLEOTIDE SEQUENCE [LARGE SCALE GENOMIC DNA]</scope>
    <source>
        <strain evidence="9 10">CBS 27337</strain>
    </source>
</reference>
<evidence type="ECO:0000256" key="6">
    <source>
        <dbReference type="ARBA" id="ARBA00023242"/>
    </source>
</evidence>
<dbReference type="Proteomes" id="UP000054266">
    <property type="component" value="Unassembled WGS sequence"/>
</dbReference>
<dbReference type="Gene3D" id="4.10.240.10">
    <property type="entry name" value="Zn(2)-C6 fungal-type DNA-binding domain"/>
    <property type="match status" value="1"/>
</dbReference>
<proteinExistence type="predicted"/>